<comment type="caution">
    <text evidence="1">The sequence shown here is derived from an EMBL/GenBank/DDBJ whole genome shotgun (WGS) entry which is preliminary data.</text>
</comment>
<dbReference type="InterPro" id="IPR032609">
    <property type="entry name" value="DUF4893"/>
</dbReference>
<gene>
    <name evidence="1" type="ORF">NS334_10925</name>
</gene>
<accession>A0A147I0W5</accession>
<proteinExistence type="predicted"/>
<protein>
    <recommendedName>
        <fullName evidence="3">DUF4893 domain-containing protein</fullName>
    </recommendedName>
</protein>
<dbReference type="EMBL" id="LDTB01000044">
    <property type="protein sequence ID" value="KTT71109.1"/>
    <property type="molecule type" value="Genomic_DNA"/>
</dbReference>
<evidence type="ECO:0008006" key="3">
    <source>
        <dbReference type="Google" id="ProtNLM"/>
    </source>
</evidence>
<reference evidence="1 2" key="1">
    <citation type="journal article" date="2016" name="Front. Microbiol.">
        <title>Genomic Resource of Rice Seed Associated Bacteria.</title>
        <authorList>
            <person name="Midha S."/>
            <person name="Bansal K."/>
            <person name="Sharma S."/>
            <person name="Kumar N."/>
            <person name="Patil P.P."/>
            <person name="Chaudhry V."/>
            <person name="Patil P.B."/>
        </authorList>
    </citation>
    <scope>NUCLEOTIDE SEQUENCE [LARGE SCALE GENOMIC DNA]</scope>
    <source>
        <strain evidence="1 2">NS334</strain>
    </source>
</reference>
<dbReference type="AlphaFoldDB" id="A0A147I0W5"/>
<evidence type="ECO:0000313" key="1">
    <source>
        <dbReference type="EMBL" id="KTT71109.1"/>
    </source>
</evidence>
<organism evidence="1 2">
    <name type="scientific">Sphingomonas endophytica</name>
    <dbReference type="NCBI Taxonomy" id="869719"/>
    <lineage>
        <taxon>Bacteria</taxon>
        <taxon>Pseudomonadati</taxon>
        <taxon>Pseudomonadota</taxon>
        <taxon>Alphaproteobacteria</taxon>
        <taxon>Sphingomonadales</taxon>
        <taxon>Sphingomonadaceae</taxon>
        <taxon>Sphingomonas</taxon>
    </lineage>
</organism>
<evidence type="ECO:0000313" key="2">
    <source>
        <dbReference type="Proteomes" id="UP000074310"/>
    </source>
</evidence>
<sequence>MPTPPAAVEPGDWRTVATAADRDRLRRWRDAWTGALTAARRAAAAEVAAQGPLLAIDAALPGPVPPRGRYRCRVVKLGAKIAGQRDYLAYPWFDCLVTPTADGEAQLAKLTGSQRQVGTIYRAEGTRAAFLGTLTLGDEVRPFAYGRDRTRDVAGWVERIGARRWRLAMPYPAFESTLDVLELVPAG</sequence>
<dbReference type="Proteomes" id="UP000074310">
    <property type="component" value="Unassembled WGS sequence"/>
</dbReference>
<keyword evidence="2" id="KW-1185">Reference proteome</keyword>
<dbReference type="Pfam" id="PF16233">
    <property type="entry name" value="DUF4893"/>
    <property type="match status" value="1"/>
</dbReference>
<dbReference type="PATRIC" id="fig|869719.3.peg.2127"/>
<name>A0A147I0W5_9SPHN</name>